<evidence type="ECO:0000313" key="5">
    <source>
        <dbReference type="EMBL" id="KAG7385262.1"/>
    </source>
</evidence>
<evidence type="ECO:0000256" key="2">
    <source>
        <dbReference type="ARBA" id="ARBA00023054"/>
    </source>
</evidence>
<accession>A0A8T1VUW4</accession>
<feature type="domain" description="Nuclear speckle splicing regulatory protein 1 N-terminal" evidence="4">
    <location>
        <begin position="91"/>
        <end position="211"/>
    </location>
</feature>
<organism evidence="5 6">
    <name type="scientific">Phytophthora boehmeriae</name>
    <dbReference type="NCBI Taxonomy" id="109152"/>
    <lineage>
        <taxon>Eukaryota</taxon>
        <taxon>Sar</taxon>
        <taxon>Stramenopiles</taxon>
        <taxon>Oomycota</taxon>
        <taxon>Peronosporomycetes</taxon>
        <taxon>Peronosporales</taxon>
        <taxon>Peronosporaceae</taxon>
        <taxon>Phytophthora</taxon>
    </lineage>
</organism>
<proteinExistence type="inferred from homology"/>
<feature type="region of interest" description="Disordered" evidence="3">
    <location>
        <begin position="1"/>
        <end position="38"/>
    </location>
</feature>
<dbReference type="OrthoDB" id="446635at2759"/>
<feature type="region of interest" description="Disordered" evidence="3">
    <location>
        <begin position="235"/>
        <end position="340"/>
    </location>
</feature>
<dbReference type="PANTHER" id="PTHR30060:SF0">
    <property type="entry name" value="COILED-COIL PROTEIN (DUF2040)-RELATED"/>
    <property type="match status" value="1"/>
</dbReference>
<comment type="similarity">
    <text evidence="1">Belongs to the NSRP1 family.</text>
</comment>
<feature type="compositionally biased region" description="Basic and acidic residues" evidence="3">
    <location>
        <begin position="307"/>
        <end position="321"/>
    </location>
</feature>
<keyword evidence="6" id="KW-1185">Reference proteome</keyword>
<reference evidence="5" key="1">
    <citation type="submission" date="2021-02" db="EMBL/GenBank/DDBJ databases">
        <authorList>
            <person name="Palmer J.M."/>
        </authorList>
    </citation>
    <scope>NUCLEOTIDE SEQUENCE</scope>
    <source>
        <strain evidence="5">SCRP23</strain>
    </source>
</reference>
<dbReference type="EMBL" id="JAGDFL010000558">
    <property type="protein sequence ID" value="KAG7385262.1"/>
    <property type="molecule type" value="Genomic_DNA"/>
</dbReference>
<name>A0A8T1VUW4_9STRA</name>
<evidence type="ECO:0000259" key="4">
    <source>
        <dbReference type="Pfam" id="PF09745"/>
    </source>
</evidence>
<dbReference type="GO" id="GO:0000381">
    <property type="term" value="P:regulation of alternative mRNA splicing, via spliceosome"/>
    <property type="evidence" value="ECO:0007669"/>
    <property type="project" value="InterPro"/>
</dbReference>
<protein>
    <submittedName>
        <fullName evidence="5">Nuclear speckle splicing regulatory protein 1</fullName>
    </submittedName>
</protein>
<evidence type="ECO:0000256" key="3">
    <source>
        <dbReference type="SAM" id="MobiDB-lite"/>
    </source>
</evidence>
<dbReference type="InterPro" id="IPR018612">
    <property type="entry name" value="NSRP1_N"/>
</dbReference>
<dbReference type="PANTHER" id="PTHR30060">
    <property type="entry name" value="INNER MEMBRANE PROTEIN"/>
    <property type="match status" value="1"/>
</dbReference>
<sequence length="340" mass="37901">MSFSMKLPAGKTKKKPLGMPSTSGTKQYGLIIPKKDSKKKELPSAFNVFADAAAKSTAKDSKDTSQNDEASARRRVGAEAARSLQQSQVERMRAQALADDPSVFDYDAVYDDMKSARESEATKKAAKREAEKKKPKYISTLLQQAKIREVENERIRERRLLNERKADDEQFRDKEKLVSASYKRKLQEMQRWDAEDARLAALEDREDVTKQGEDAMAGFYANLNKNIAMGGSTANARSAYTAKETQQDTKASEAATIVEKEHAEPSPKKHRSNETRSEVQSPAARATVPDQKESTSNADDSALRVPEPQKQEEPKPSKEDAIAAARARFLARKAQRKTSS</sequence>
<dbReference type="Proteomes" id="UP000693981">
    <property type="component" value="Unassembled WGS sequence"/>
</dbReference>
<feature type="compositionally biased region" description="Basic and acidic residues" evidence="3">
    <location>
        <begin position="258"/>
        <end position="277"/>
    </location>
</feature>
<dbReference type="AlphaFoldDB" id="A0A8T1VUW4"/>
<evidence type="ECO:0000256" key="1">
    <source>
        <dbReference type="ARBA" id="ARBA00010126"/>
    </source>
</evidence>
<dbReference type="Pfam" id="PF09745">
    <property type="entry name" value="NSRP1_N"/>
    <property type="match status" value="1"/>
</dbReference>
<comment type="caution">
    <text evidence="5">The sequence shown here is derived from an EMBL/GenBank/DDBJ whole genome shotgun (WGS) entry which is preliminary data.</text>
</comment>
<feature type="compositionally biased region" description="Basic residues" evidence="3">
    <location>
        <begin position="329"/>
        <end position="340"/>
    </location>
</feature>
<keyword evidence="2" id="KW-0175">Coiled coil</keyword>
<gene>
    <name evidence="5" type="primary">NSRP1</name>
    <name evidence="5" type="ORF">PHYBOEH_009105</name>
</gene>
<evidence type="ECO:0000313" key="6">
    <source>
        <dbReference type="Proteomes" id="UP000693981"/>
    </source>
</evidence>
<feature type="region of interest" description="Disordered" evidence="3">
    <location>
        <begin position="53"/>
        <end position="95"/>
    </location>
</feature>